<dbReference type="GO" id="GO:0010181">
    <property type="term" value="F:FMN binding"/>
    <property type="evidence" value="ECO:0007669"/>
    <property type="project" value="InterPro"/>
</dbReference>
<protein>
    <submittedName>
        <fullName evidence="2">FMN-binding protein</fullName>
    </submittedName>
</protein>
<reference evidence="2" key="1">
    <citation type="submission" date="2020-07" db="EMBL/GenBank/DDBJ databases">
        <title>Vallitalea pronyensis genome.</title>
        <authorList>
            <person name="Postec A."/>
        </authorList>
    </citation>
    <scope>NUCLEOTIDE SEQUENCE</scope>
    <source>
        <strain evidence="2">FatNI3</strain>
    </source>
</reference>
<evidence type="ECO:0000259" key="1">
    <source>
        <dbReference type="SMART" id="SM00900"/>
    </source>
</evidence>
<proteinExistence type="predicted"/>
<evidence type="ECO:0000313" key="3">
    <source>
        <dbReference type="Proteomes" id="UP000683246"/>
    </source>
</evidence>
<dbReference type="AlphaFoldDB" id="A0A8J8MJP8"/>
<dbReference type="EMBL" id="CP058649">
    <property type="protein sequence ID" value="QUI22523.1"/>
    <property type="molecule type" value="Genomic_DNA"/>
</dbReference>
<dbReference type="SMART" id="SM00900">
    <property type="entry name" value="FMN_bind"/>
    <property type="match status" value="1"/>
</dbReference>
<keyword evidence="3" id="KW-1185">Reference proteome</keyword>
<dbReference type="InterPro" id="IPR007329">
    <property type="entry name" value="FMN-bd"/>
</dbReference>
<sequence length="120" mass="12860">MKKKIIIGIIVVCVVLVGVFLKVKSTTYEPVQASMNLSEVADGTYEGSSETNLVKVTVAVTVKDHKIENIDIKNHTHGLGKKAEAIVDDIMAHQTLQVDGVSGATMSSNVIKLAIEEALK</sequence>
<name>A0A8J8MJP8_9FIRM</name>
<accession>A0A8J8MJP8</accession>
<dbReference type="Pfam" id="PF04205">
    <property type="entry name" value="FMN_bind"/>
    <property type="match status" value="1"/>
</dbReference>
<dbReference type="KEGG" id="vpy:HZI73_09515"/>
<dbReference type="GO" id="GO:0016020">
    <property type="term" value="C:membrane"/>
    <property type="evidence" value="ECO:0007669"/>
    <property type="project" value="InterPro"/>
</dbReference>
<feature type="domain" description="FMN-binding" evidence="1">
    <location>
        <begin position="44"/>
        <end position="119"/>
    </location>
</feature>
<organism evidence="2 3">
    <name type="scientific">Vallitalea pronyensis</name>
    <dbReference type="NCBI Taxonomy" id="1348613"/>
    <lineage>
        <taxon>Bacteria</taxon>
        <taxon>Bacillati</taxon>
        <taxon>Bacillota</taxon>
        <taxon>Clostridia</taxon>
        <taxon>Lachnospirales</taxon>
        <taxon>Vallitaleaceae</taxon>
        <taxon>Vallitalea</taxon>
    </lineage>
</organism>
<gene>
    <name evidence="2" type="ORF">HZI73_09515</name>
</gene>
<dbReference type="Gene3D" id="3.90.1010.20">
    <property type="match status" value="1"/>
</dbReference>
<dbReference type="RefSeq" id="WP_212698012.1">
    <property type="nucleotide sequence ID" value="NZ_CP058649.1"/>
</dbReference>
<evidence type="ECO:0000313" key="2">
    <source>
        <dbReference type="EMBL" id="QUI22523.1"/>
    </source>
</evidence>
<dbReference type="Proteomes" id="UP000683246">
    <property type="component" value="Chromosome"/>
</dbReference>